<dbReference type="STRING" id="1121357.SAMN05661109_02110"/>
<evidence type="ECO:0008006" key="4">
    <source>
        <dbReference type="Google" id="ProtNLM"/>
    </source>
</evidence>
<evidence type="ECO:0000313" key="2">
    <source>
        <dbReference type="EMBL" id="SES17540.1"/>
    </source>
</evidence>
<protein>
    <recommendedName>
        <fullName evidence="4">DUF3180 domain-containing protein</fullName>
    </recommendedName>
</protein>
<evidence type="ECO:0000313" key="3">
    <source>
        <dbReference type="Proteomes" id="UP000198929"/>
    </source>
</evidence>
<organism evidence="2 3">
    <name type="scientific">Corynebacterium cystitidis DSM 20524</name>
    <dbReference type="NCBI Taxonomy" id="1121357"/>
    <lineage>
        <taxon>Bacteria</taxon>
        <taxon>Bacillati</taxon>
        <taxon>Actinomycetota</taxon>
        <taxon>Actinomycetes</taxon>
        <taxon>Mycobacteriales</taxon>
        <taxon>Corynebacteriaceae</taxon>
        <taxon>Corynebacterium</taxon>
    </lineage>
</organism>
<accession>A0A1H9V6R4</accession>
<keyword evidence="3" id="KW-1185">Reference proteome</keyword>
<keyword evidence="1" id="KW-1133">Transmembrane helix</keyword>
<name>A0A1H9V6R4_9CORY</name>
<dbReference type="EMBL" id="FOGQ01000010">
    <property type="protein sequence ID" value="SES17540.1"/>
    <property type="molecule type" value="Genomic_DNA"/>
</dbReference>
<dbReference type="AlphaFoldDB" id="A0A1H9V6R4"/>
<dbReference type="Proteomes" id="UP000198929">
    <property type="component" value="Unassembled WGS sequence"/>
</dbReference>
<dbReference type="InterPro" id="IPR021517">
    <property type="entry name" value="DUF3180"/>
</dbReference>
<proteinExistence type="predicted"/>
<gene>
    <name evidence="2" type="ORF">SAMN05661109_02110</name>
</gene>
<feature type="transmembrane region" description="Helical" evidence="1">
    <location>
        <begin position="77"/>
        <end position="99"/>
    </location>
</feature>
<keyword evidence="1" id="KW-0472">Membrane</keyword>
<reference evidence="3" key="1">
    <citation type="submission" date="2016-10" db="EMBL/GenBank/DDBJ databases">
        <authorList>
            <person name="Varghese N."/>
            <person name="Submissions S."/>
        </authorList>
    </citation>
    <scope>NUCLEOTIDE SEQUENCE [LARGE SCALE GENOMIC DNA]</scope>
    <source>
        <strain evidence="3">DSM 20524</strain>
    </source>
</reference>
<keyword evidence="1" id="KW-0812">Transmembrane</keyword>
<sequence length="155" mass="15722">MTRTPISGLIGAGLFTAAAAAILTWGFYGSFTSISPVASAALWIMAVVCAFLTYWVKRRRDEGLIGLDRSQLNPMMVANFMVIGKASAWTGAIVGGGYAGVATYVIPNAGMLAAAQADLPGVLAGAIGGVALSIAGVMLERACEVSPPADGEVIG</sequence>
<dbReference type="Pfam" id="PF11377">
    <property type="entry name" value="DUF3180"/>
    <property type="match status" value="1"/>
</dbReference>
<feature type="transmembrane region" description="Helical" evidence="1">
    <location>
        <begin position="7"/>
        <end position="28"/>
    </location>
</feature>
<feature type="transmembrane region" description="Helical" evidence="1">
    <location>
        <begin position="34"/>
        <end position="56"/>
    </location>
</feature>
<dbReference type="RefSeq" id="WP_092259946.1">
    <property type="nucleotide sequence ID" value="NZ_CP047199.1"/>
</dbReference>
<evidence type="ECO:0000256" key="1">
    <source>
        <dbReference type="SAM" id="Phobius"/>
    </source>
</evidence>
<feature type="transmembrane region" description="Helical" evidence="1">
    <location>
        <begin position="119"/>
        <end position="139"/>
    </location>
</feature>